<feature type="region of interest" description="Disordered" evidence="1">
    <location>
        <begin position="205"/>
        <end position="224"/>
    </location>
</feature>
<feature type="region of interest" description="Disordered" evidence="1">
    <location>
        <begin position="60"/>
        <end position="88"/>
    </location>
</feature>
<dbReference type="RefSeq" id="XP_007399968.1">
    <property type="nucleotide sequence ID" value="XM_007399906.1"/>
</dbReference>
<dbReference type="KEGG" id="pco:PHACADRAFT_212764"/>
<evidence type="ECO:0000313" key="3">
    <source>
        <dbReference type="Proteomes" id="UP000008370"/>
    </source>
</evidence>
<dbReference type="InParanoid" id="K5UQS8"/>
<gene>
    <name evidence="2" type="ORF">PHACADRAFT_212764</name>
</gene>
<dbReference type="EMBL" id="JH930476">
    <property type="protein sequence ID" value="EKM52191.1"/>
    <property type="molecule type" value="Genomic_DNA"/>
</dbReference>
<reference evidence="2 3" key="1">
    <citation type="journal article" date="2012" name="BMC Genomics">
        <title>Comparative genomics of the white-rot fungi, Phanerochaete carnosa and P. chrysosporium, to elucidate the genetic basis of the distinct wood types they colonize.</title>
        <authorList>
            <person name="Suzuki H."/>
            <person name="MacDonald J."/>
            <person name="Syed K."/>
            <person name="Salamov A."/>
            <person name="Hori C."/>
            <person name="Aerts A."/>
            <person name="Henrissat B."/>
            <person name="Wiebenga A."/>
            <person name="vanKuyk P.A."/>
            <person name="Barry K."/>
            <person name="Lindquist E."/>
            <person name="LaButti K."/>
            <person name="Lapidus A."/>
            <person name="Lucas S."/>
            <person name="Coutinho P."/>
            <person name="Gong Y."/>
            <person name="Samejima M."/>
            <person name="Mahadevan R."/>
            <person name="Abou-Zaid M."/>
            <person name="de Vries R.P."/>
            <person name="Igarashi K."/>
            <person name="Yadav J.S."/>
            <person name="Grigoriev I.V."/>
            <person name="Master E.R."/>
        </authorList>
    </citation>
    <scope>NUCLEOTIDE SEQUENCE [LARGE SCALE GENOMIC DNA]</scope>
    <source>
        <strain evidence="2 3">HHB-10118-sp</strain>
    </source>
</reference>
<dbReference type="AlphaFoldDB" id="K5UQS8"/>
<protein>
    <submittedName>
        <fullName evidence="2">Uncharacterized protein</fullName>
    </submittedName>
</protein>
<proteinExistence type="predicted"/>
<dbReference type="Proteomes" id="UP000008370">
    <property type="component" value="Unassembled WGS sequence"/>
</dbReference>
<name>K5UQS8_PHACS</name>
<dbReference type="GeneID" id="18913278"/>
<sequence length="375" mass="42191">MASYPVSYHALRDSIISNASEKKGYNPFRTASISPDKSNPCFPVMLNLIGPSAAASRQSASTLPLSRAPSAYNRTAPPSNNNSDVLRLSPRERRLYIPQPSPLHLSQEGRYPNLKYVFIPPERRLRTLRLTQSSNSWVAFGSNFTPGQRAASGATPRRFGATLYDHTARAEQGHEWDDMGSPKWFSDAVRQYSSDAYRASSIRTTQTLQAHDIPSTRPRDSSDDRHAGYVAVHVYAEVPESDDARANPLCCIAYISGRRKNVRRRLEDEYTVLRLHLAGNAEYEHEVHFAHESFPGLELGRKLSLATLKRMPLAWLTYGQLDCLAQIARELRGGPQSYREWVRGLYQAACTEGLFPWTVEMEKSIQTGPVRPRAR</sequence>
<accession>K5UQS8</accession>
<evidence type="ECO:0000313" key="2">
    <source>
        <dbReference type="EMBL" id="EKM52191.1"/>
    </source>
</evidence>
<feature type="compositionally biased region" description="Polar residues" evidence="1">
    <location>
        <begin position="72"/>
        <end position="84"/>
    </location>
</feature>
<dbReference type="HOGENOM" id="CLU_737905_0_0_1"/>
<dbReference type="OrthoDB" id="10657489at2759"/>
<organism evidence="2 3">
    <name type="scientific">Phanerochaete carnosa (strain HHB-10118-sp)</name>
    <name type="common">White-rot fungus</name>
    <name type="synonym">Peniophora carnosa</name>
    <dbReference type="NCBI Taxonomy" id="650164"/>
    <lineage>
        <taxon>Eukaryota</taxon>
        <taxon>Fungi</taxon>
        <taxon>Dikarya</taxon>
        <taxon>Basidiomycota</taxon>
        <taxon>Agaricomycotina</taxon>
        <taxon>Agaricomycetes</taxon>
        <taxon>Polyporales</taxon>
        <taxon>Phanerochaetaceae</taxon>
        <taxon>Phanerochaete</taxon>
    </lineage>
</organism>
<keyword evidence="3" id="KW-1185">Reference proteome</keyword>
<evidence type="ECO:0000256" key="1">
    <source>
        <dbReference type="SAM" id="MobiDB-lite"/>
    </source>
</evidence>